<keyword evidence="3" id="KW-1185">Reference proteome</keyword>
<dbReference type="GO" id="GO:0003700">
    <property type="term" value="F:DNA-binding transcription factor activity"/>
    <property type="evidence" value="ECO:0007669"/>
    <property type="project" value="InterPro"/>
</dbReference>
<proteinExistence type="predicted"/>
<dbReference type="InterPro" id="IPR001845">
    <property type="entry name" value="HTH_ArsR_DNA-bd_dom"/>
</dbReference>
<dbReference type="OrthoDB" id="3730926at2"/>
<dbReference type="AlphaFoldDB" id="A0A561T5H2"/>
<dbReference type="Proteomes" id="UP000321261">
    <property type="component" value="Unassembled WGS sequence"/>
</dbReference>
<protein>
    <submittedName>
        <fullName evidence="2">Helix-turn-helix protein</fullName>
    </submittedName>
</protein>
<organism evidence="2 3">
    <name type="scientific">Pseudonocardia hierapolitana</name>
    <dbReference type="NCBI Taxonomy" id="1128676"/>
    <lineage>
        <taxon>Bacteria</taxon>
        <taxon>Bacillati</taxon>
        <taxon>Actinomycetota</taxon>
        <taxon>Actinomycetes</taxon>
        <taxon>Pseudonocardiales</taxon>
        <taxon>Pseudonocardiaceae</taxon>
        <taxon>Pseudonocardia</taxon>
    </lineage>
</organism>
<reference evidence="2 3" key="1">
    <citation type="submission" date="2019-06" db="EMBL/GenBank/DDBJ databases">
        <title>Sequencing the genomes of 1000 actinobacteria strains.</title>
        <authorList>
            <person name="Klenk H.-P."/>
        </authorList>
    </citation>
    <scope>NUCLEOTIDE SEQUENCE [LARGE SCALE GENOMIC DNA]</scope>
    <source>
        <strain evidence="2 3">DSM 45671</strain>
    </source>
</reference>
<dbReference type="Gene3D" id="1.10.10.10">
    <property type="entry name" value="Winged helix-like DNA-binding domain superfamily/Winged helix DNA-binding domain"/>
    <property type="match status" value="1"/>
</dbReference>
<name>A0A561T5H2_9PSEU</name>
<evidence type="ECO:0000313" key="2">
    <source>
        <dbReference type="EMBL" id="TWF82366.1"/>
    </source>
</evidence>
<feature type="domain" description="HTH arsR-type" evidence="1">
    <location>
        <begin position="70"/>
        <end position="150"/>
    </location>
</feature>
<dbReference type="EMBL" id="VIWU01000001">
    <property type="protein sequence ID" value="TWF82366.1"/>
    <property type="molecule type" value="Genomic_DNA"/>
</dbReference>
<dbReference type="SMART" id="SM00418">
    <property type="entry name" value="HTH_ARSR"/>
    <property type="match status" value="1"/>
</dbReference>
<evidence type="ECO:0000313" key="3">
    <source>
        <dbReference type="Proteomes" id="UP000321261"/>
    </source>
</evidence>
<dbReference type="RefSeq" id="WP_147260682.1">
    <property type="nucleotide sequence ID" value="NZ_VIWU01000001.1"/>
</dbReference>
<dbReference type="SUPFAM" id="SSF46785">
    <property type="entry name" value="Winged helix' DNA-binding domain"/>
    <property type="match status" value="1"/>
</dbReference>
<gene>
    <name evidence="2" type="ORF">FHX44_118315</name>
</gene>
<dbReference type="Pfam" id="PF12840">
    <property type="entry name" value="HTH_20"/>
    <property type="match status" value="1"/>
</dbReference>
<sequence>MTDDRDVPERLAELERRVAALEGAGAPTRSEPGTGTVRYAGEVHLHGDVTWEIALDAATALDLADEPRVAVLAALGHPARARIVRSLLADGPRSTSALQEAAELASTGQLYHHLRTLTHSGLVEQDGRGSYRVNARAVVPVLVLLTAAADVAGQLR</sequence>
<dbReference type="CDD" id="cd00090">
    <property type="entry name" value="HTH_ARSR"/>
    <property type="match status" value="1"/>
</dbReference>
<evidence type="ECO:0000259" key="1">
    <source>
        <dbReference type="SMART" id="SM00418"/>
    </source>
</evidence>
<comment type="caution">
    <text evidence="2">The sequence shown here is derived from an EMBL/GenBank/DDBJ whole genome shotgun (WGS) entry which is preliminary data.</text>
</comment>
<accession>A0A561T5H2</accession>
<dbReference type="InterPro" id="IPR036388">
    <property type="entry name" value="WH-like_DNA-bd_sf"/>
</dbReference>
<dbReference type="InterPro" id="IPR036390">
    <property type="entry name" value="WH_DNA-bd_sf"/>
</dbReference>
<dbReference type="InterPro" id="IPR011991">
    <property type="entry name" value="ArsR-like_HTH"/>
</dbReference>